<sequence length="92" mass="10593">MHAARQPPVRPRRLHVRELPDADGSRESKRNRSSDRTDPRRTAPSSVQLSTELVCAIIVDLWRVQYSTMVCIGHWSAPLHYSRTTWRSAQAE</sequence>
<comment type="caution">
    <text evidence="2">The sequence shown here is derived from an EMBL/GenBank/DDBJ whole genome shotgun (WGS) entry which is preliminary data.</text>
</comment>
<protein>
    <submittedName>
        <fullName evidence="2">Uncharacterized protein</fullName>
    </submittedName>
</protein>
<name>A0A8J5T484_ZIZPA</name>
<gene>
    <name evidence="2" type="ORF">GUJ93_ZPchr0006g41135</name>
</gene>
<organism evidence="2 3">
    <name type="scientific">Zizania palustris</name>
    <name type="common">Northern wild rice</name>
    <dbReference type="NCBI Taxonomy" id="103762"/>
    <lineage>
        <taxon>Eukaryota</taxon>
        <taxon>Viridiplantae</taxon>
        <taxon>Streptophyta</taxon>
        <taxon>Embryophyta</taxon>
        <taxon>Tracheophyta</taxon>
        <taxon>Spermatophyta</taxon>
        <taxon>Magnoliopsida</taxon>
        <taxon>Liliopsida</taxon>
        <taxon>Poales</taxon>
        <taxon>Poaceae</taxon>
        <taxon>BOP clade</taxon>
        <taxon>Oryzoideae</taxon>
        <taxon>Oryzeae</taxon>
        <taxon>Zizaniinae</taxon>
        <taxon>Zizania</taxon>
    </lineage>
</organism>
<feature type="compositionally biased region" description="Basic and acidic residues" evidence="1">
    <location>
        <begin position="16"/>
        <end position="41"/>
    </location>
</feature>
<evidence type="ECO:0000256" key="1">
    <source>
        <dbReference type="SAM" id="MobiDB-lite"/>
    </source>
</evidence>
<dbReference type="EMBL" id="JAAALK010000283">
    <property type="protein sequence ID" value="KAG8073418.1"/>
    <property type="molecule type" value="Genomic_DNA"/>
</dbReference>
<feature type="region of interest" description="Disordered" evidence="1">
    <location>
        <begin position="1"/>
        <end position="48"/>
    </location>
</feature>
<accession>A0A8J5T484</accession>
<keyword evidence="3" id="KW-1185">Reference proteome</keyword>
<proteinExistence type="predicted"/>
<evidence type="ECO:0000313" key="2">
    <source>
        <dbReference type="EMBL" id="KAG8073418.1"/>
    </source>
</evidence>
<reference evidence="2" key="2">
    <citation type="submission" date="2021-02" db="EMBL/GenBank/DDBJ databases">
        <authorList>
            <person name="Kimball J.A."/>
            <person name="Haas M.W."/>
            <person name="Macchietto M."/>
            <person name="Kono T."/>
            <person name="Duquette J."/>
            <person name="Shao M."/>
        </authorList>
    </citation>
    <scope>NUCLEOTIDE SEQUENCE</scope>
    <source>
        <tissue evidence="2">Fresh leaf tissue</tissue>
    </source>
</reference>
<dbReference type="AlphaFoldDB" id="A0A8J5T484"/>
<reference evidence="2" key="1">
    <citation type="journal article" date="2021" name="bioRxiv">
        <title>Whole Genome Assembly and Annotation of Northern Wild Rice, Zizania palustris L., Supports a Whole Genome Duplication in the Zizania Genus.</title>
        <authorList>
            <person name="Haas M."/>
            <person name="Kono T."/>
            <person name="Macchietto M."/>
            <person name="Millas R."/>
            <person name="McGilp L."/>
            <person name="Shao M."/>
            <person name="Duquette J."/>
            <person name="Hirsch C.N."/>
            <person name="Kimball J."/>
        </authorList>
    </citation>
    <scope>NUCLEOTIDE SEQUENCE</scope>
    <source>
        <tissue evidence="2">Fresh leaf tissue</tissue>
    </source>
</reference>
<dbReference type="Proteomes" id="UP000729402">
    <property type="component" value="Unassembled WGS sequence"/>
</dbReference>
<evidence type="ECO:0000313" key="3">
    <source>
        <dbReference type="Proteomes" id="UP000729402"/>
    </source>
</evidence>